<evidence type="ECO:0000256" key="1">
    <source>
        <dbReference type="ARBA" id="ARBA00025733"/>
    </source>
</evidence>
<dbReference type="STRING" id="1173061.A0A0J9X2Y0"/>
<dbReference type="InterPro" id="IPR008978">
    <property type="entry name" value="HSP20-like_chaperone"/>
</dbReference>
<dbReference type="SUPFAM" id="SSF49764">
    <property type="entry name" value="HSP20-like chaperones"/>
    <property type="match status" value="1"/>
</dbReference>
<dbReference type="EMBL" id="CCBN010000001">
    <property type="protein sequence ID" value="CDO51485.1"/>
    <property type="molecule type" value="Genomic_DNA"/>
</dbReference>
<dbReference type="Gene3D" id="2.60.40.790">
    <property type="match status" value="1"/>
</dbReference>
<organism evidence="4 5">
    <name type="scientific">Geotrichum candidum</name>
    <name type="common">Oospora lactis</name>
    <name type="synonym">Dipodascus geotrichum</name>
    <dbReference type="NCBI Taxonomy" id="1173061"/>
    <lineage>
        <taxon>Eukaryota</taxon>
        <taxon>Fungi</taxon>
        <taxon>Dikarya</taxon>
        <taxon>Ascomycota</taxon>
        <taxon>Saccharomycotina</taxon>
        <taxon>Dipodascomycetes</taxon>
        <taxon>Dipodascales</taxon>
        <taxon>Dipodascaceae</taxon>
        <taxon>Geotrichum</taxon>
    </lineage>
</organism>
<dbReference type="GO" id="GO:0005634">
    <property type="term" value="C:nucleus"/>
    <property type="evidence" value="ECO:0007669"/>
    <property type="project" value="TreeGrafter"/>
</dbReference>
<reference evidence="4" key="1">
    <citation type="submission" date="2014-03" db="EMBL/GenBank/DDBJ databases">
        <authorList>
            <person name="Casaregola S."/>
        </authorList>
    </citation>
    <scope>NUCLEOTIDE SEQUENCE [LARGE SCALE GENOMIC DNA]</scope>
    <source>
        <strain evidence="4">CLIB 918</strain>
    </source>
</reference>
<proteinExistence type="inferred from homology"/>
<evidence type="ECO:0000313" key="5">
    <source>
        <dbReference type="Proteomes" id="UP000242525"/>
    </source>
</evidence>
<dbReference type="GO" id="GO:0005829">
    <property type="term" value="C:cytosol"/>
    <property type="evidence" value="ECO:0007669"/>
    <property type="project" value="TreeGrafter"/>
</dbReference>
<evidence type="ECO:0000313" key="4">
    <source>
        <dbReference type="EMBL" id="CDO51485.1"/>
    </source>
</evidence>
<sequence length="232" mass="26084">MPTTSINHPEVFWAQRSNKDVPEKNVIYLTIAVEDTISPKLELTPDELHYHSKTTEDVEYDLKMPFYEKIDPEHSKIVHNDRHTYAVIRKATPAEEYWPRLTKEKVKYFFIRTDFDKWVDEDEQDEAPEPSNDAFDLGGIPPMPPGMGGPGGFDLSSLGGLGGGDSANELLESLKNDAASSGKSLDDFAKQYGASTEDDNKDKDVEKDIKKDGKKKDDEDDEVNTVKNDVLS</sequence>
<dbReference type="AlphaFoldDB" id="A0A0J9X2Y0"/>
<dbReference type="InterPro" id="IPR045250">
    <property type="entry name" value="p23-like"/>
</dbReference>
<dbReference type="Proteomes" id="UP000242525">
    <property type="component" value="Unassembled WGS sequence"/>
</dbReference>
<accession>A0A0J9X2Y0</accession>
<dbReference type="GO" id="GO:0051087">
    <property type="term" value="F:protein-folding chaperone binding"/>
    <property type="evidence" value="ECO:0007669"/>
    <property type="project" value="TreeGrafter"/>
</dbReference>
<dbReference type="GO" id="GO:0051879">
    <property type="term" value="F:Hsp90 protein binding"/>
    <property type="evidence" value="ECO:0007669"/>
    <property type="project" value="InterPro"/>
</dbReference>
<dbReference type="GO" id="GO:0006457">
    <property type="term" value="P:protein folding"/>
    <property type="evidence" value="ECO:0007669"/>
    <property type="project" value="TreeGrafter"/>
</dbReference>
<comment type="caution">
    <text evidence="4">The sequence shown here is derived from an EMBL/GenBank/DDBJ whole genome shotgun (WGS) entry which is preliminary data.</text>
</comment>
<dbReference type="CDD" id="cd06465">
    <property type="entry name" value="p23_hB-ind1_like"/>
    <property type="match status" value="1"/>
</dbReference>
<comment type="similarity">
    <text evidence="1">Belongs to the p23/wos2 family.</text>
</comment>
<keyword evidence="5" id="KW-1185">Reference proteome</keyword>
<gene>
    <name evidence="4" type="ORF">BN980_GECA01s06962g</name>
</gene>
<dbReference type="GO" id="GO:0051131">
    <property type="term" value="P:chaperone-mediated protein complex assembly"/>
    <property type="evidence" value="ECO:0007669"/>
    <property type="project" value="TreeGrafter"/>
</dbReference>
<feature type="region of interest" description="Disordered" evidence="2">
    <location>
        <begin position="190"/>
        <end position="232"/>
    </location>
</feature>
<dbReference type="OrthoDB" id="1564555at2759"/>
<dbReference type="FunFam" id="2.60.40.790:FF:000013">
    <property type="entry name" value="Very-long-chain (3R)-3-hydroxyacyl-CoA dehydratase"/>
    <property type="match status" value="1"/>
</dbReference>
<feature type="domain" description="CS" evidence="3">
    <location>
        <begin position="6"/>
        <end position="102"/>
    </location>
</feature>
<name>A0A0J9X2Y0_GEOCN</name>
<protein>
    <submittedName>
        <fullName evidence="4">Similar to Saccharomyces cerevisiae YKL117W SBA1 Co-chaperone that binds to and regulates Hsp90 family chaperones</fullName>
    </submittedName>
</protein>
<feature type="compositionally biased region" description="Basic and acidic residues" evidence="2">
    <location>
        <begin position="198"/>
        <end position="217"/>
    </location>
</feature>
<dbReference type="PROSITE" id="PS51203">
    <property type="entry name" value="CS"/>
    <property type="match status" value="1"/>
</dbReference>
<dbReference type="PANTHER" id="PTHR22932:SF1">
    <property type="entry name" value="CO-CHAPERONE PROTEIN DAF-41"/>
    <property type="match status" value="1"/>
</dbReference>
<evidence type="ECO:0000259" key="3">
    <source>
        <dbReference type="PROSITE" id="PS51203"/>
    </source>
</evidence>
<feature type="region of interest" description="Disordered" evidence="2">
    <location>
        <begin position="121"/>
        <end position="168"/>
    </location>
</feature>
<dbReference type="PANTHER" id="PTHR22932">
    <property type="entry name" value="TELOMERASE-BINDING PROTEIN P23 HSP90 CO-CHAPERONE"/>
    <property type="match status" value="1"/>
</dbReference>
<evidence type="ECO:0000256" key="2">
    <source>
        <dbReference type="SAM" id="MobiDB-lite"/>
    </source>
</evidence>
<dbReference type="InterPro" id="IPR007052">
    <property type="entry name" value="CS_dom"/>
</dbReference>